<feature type="repeat" description="WD" evidence="1">
    <location>
        <begin position="514"/>
        <end position="547"/>
    </location>
</feature>
<evidence type="ECO:0000313" key="3">
    <source>
        <dbReference type="RefSeq" id="XP_011314982.1"/>
    </source>
</evidence>
<dbReference type="PANTHER" id="PTHR45532:SF1">
    <property type="entry name" value="WD REPEAT-CONTAINING PROTEIN 97"/>
    <property type="match status" value="1"/>
</dbReference>
<keyword evidence="2" id="KW-1185">Reference proteome</keyword>
<dbReference type="InterPro" id="IPR036322">
    <property type="entry name" value="WD40_repeat_dom_sf"/>
</dbReference>
<dbReference type="Proteomes" id="UP000694866">
    <property type="component" value="Unplaced"/>
</dbReference>
<dbReference type="RefSeq" id="XP_011314982.1">
    <property type="nucleotide sequence ID" value="XM_011316680.1"/>
</dbReference>
<accession>A0A9R1UBP2</accession>
<proteinExistence type="predicted"/>
<protein>
    <submittedName>
        <fullName evidence="3">Uncharacterized protein isoform X2</fullName>
    </submittedName>
</protein>
<dbReference type="Gene3D" id="2.130.10.10">
    <property type="entry name" value="YVTN repeat-like/Quinoprotein amine dehydrogenase"/>
    <property type="match status" value="2"/>
</dbReference>
<dbReference type="GeneID" id="105273939"/>
<dbReference type="InterPro" id="IPR011047">
    <property type="entry name" value="Quinoprotein_ADH-like_sf"/>
</dbReference>
<keyword evidence="1" id="KW-0853">WD repeat</keyword>
<dbReference type="Pfam" id="PF00400">
    <property type="entry name" value="WD40"/>
    <property type="match status" value="2"/>
</dbReference>
<dbReference type="InterPro" id="IPR015943">
    <property type="entry name" value="WD40/YVTN_repeat-like_dom_sf"/>
</dbReference>
<dbReference type="OrthoDB" id="6262491at2759"/>
<dbReference type="AlphaFoldDB" id="A0A9R1UBP2"/>
<dbReference type="InterPro" id="IPR001680">
    <property type="entry name" value="WD40_rpt"/>
</dbReference>
<evidence type="ECO:0000256" key="1">
    <source>
        <dbReference type="PROSITE-ProRule" id="PRU00221"/>
    </source>
</evidence>
<organism evidence="2 3">
    <name type="scientific">Fopius arisanus</name>
    <dbReference type="NCBI Taxonomy" id="64838"/>
    <lineage>
        <taxon>Eukaryota</taxon>
        <taxon>Metazoa</taxon>
        <taxon>Ecdysozoa</taxon>
        <taxon>Arthropoda</taxon>
        <taxon>Hexapoda</taxon>
        <taxon>Insecta</taxon>
        <taxon>Pterygota</taxon>
        <taxon>Neoptera</taxon>
        <taxon>Endopterygota</taxon>
        <taxon>Hymenoptera</taxon>
        <taxon>Apocrita</taxon>
        <taxon>Ichneumonoidea</taxon>
        <taxon>Braconidae</taxon>
        <taxon>Opiinae</taxon>
        <taxon>Fopius</taxon>
    </lineage>
</organism>
<reference evidence="3" key="1">
    <citation type="submission" date="2025-08" db="UniProtKB">
        <authorList>
            <consortium name="RefSeq"/>
        </authorList>
    </citation>
    <scope>IDENTIFICATION</scope>
    <source>
        <strain evidence="3">USDA-PBARC FA_bdor</strain>
        <tissue evidence="3">Whole organism</tissue>
    </source>
</reference>
<gene>
    <name evidence="3" type="primary">LOC105273939</name>
</gene>
<dbReference type="SMART" id="SM00320">
    <property type="entry name" value="WD40"/>
    <property type="match status" value="3"/>
</dbReference>
<dbReference type="SUPFAM" id="SSF50978">
    <property type="entry name" value="WD40 repeat-like"/>
    <property type="match status" value="1"/>
</dbReference>
<dbReference type="PROSITE" id="PS50082">
    <property type="entry name" value="WD_REPEATS_2"/>
    <property type="match status" value="1"/>
</dbReference>
<sequence length="894" mass="101718">MELSESSTIAEQKHSWMISIKCMKERLKLRCEEASFEGIREMKLYHGLKLISSAPIIGNFLDICYCDHTKEYLVLDTSFMIHRFSIQGKPVQPSFNLSTTMAFTRFIWFPETKVFAGFAPHDDLIWILEPSCKLIQIVRNEFRVENIFYTPYTNEMLVIGTTKATRFPMDHKEQTLNSWKTVNISDSSFGPTWVLELSSLIQHDPEFLRLAGSYLTTLYVIPLTSDKDEESNVPVKFLARRINSMETAITVLYFHPTSQWIITGDQRGSICAWNLNLECMMNCPTGHQKAVKIITGHPSICGFISCAEDDIIQAWSCNLREKIESFSELGEVSLIAINSSASSVAAVGTKLSCFQMHQLYTFYSPLTSNPVILFSTTSPIDAVRVIIFSADKIVRILSSSSGKQLNIHILPITFTVVSIAHSDITDRMYVLGTNGIVVASTKTNPMEIEEEWDNASKIITCLLVYDHYEAIRTSAHEIERSKLVNPICARIIIGTQAGELILIDETSGEQGSSISAHDGAIIHLCSSIISRQVVSSSIDKSIKIWRIFPDTLVPLTILHQIYYTTPISNIGSIGFTICVDNYSTTRRKIMLNKFLLLIHWSPFRYALRRPWMVPYAFGITIMISSRFFHPKLFITTGKPGAGKHLYRLPYENYLPPKYRLQISYNEMNKEEEEHISDASEPIDQYLEIEEQILHPVSSVPLGSLDPTIEAPSLDQIFKEQICMQLKYRDEDIKRIQENILHAKKVVKMKTLMEHLDWERHIAELLGVSSKTENESSPHDIANYAERYEKIKKVFNKSQRSRMIGCSIKQFSDREKFVSEISGSSLNLGGFVPNSLVIKIADGRNKEVDQLETHQPMEKRQIKYVYPSEIYLTIDSSTSKDSVKHTHQDSLEGVL</sequence>
<name>A0A9R1UBP2_9HYME</name>
<dbReference type="SUPFAM" id="SSF50998">
    <property type="entry name" value="Quinoprotein alcohol dehydrogenase-like"/>
    <property type="match status" value="1"/>
</dbReference>
<dbReference type="PANTHER" id="PTHR45532">
    <property type="entry name" value="WD REPEAT-CONTAINING PROTEIN 97"/>
    <property type="match status" value="1"/>
</dbReference>
<evidence type="ECO:0000313" key="2">
    <source>
        <dbReference type="Proteomes" id="UP000694866"/>
    </source>
</evidence>